<evidence type="ECO:0000313" key="5">
    <source>
        <dbReference type="EMBL" id="NER29202.1"/>
    </source>
</evidence>
<keyword evidence="3" id="KW-0472">Membrane</keyword>
<dbReference type="GO" id="GO:0016491">
    <property type="term" value="F:oxidoreductase activity"/>
    <property type="evidence" value="ECO:0007669"/>
    <property type="project" value="TreeGrafter"/>
</dbReference>
<name>A0A6B3NEY3_9CYAN</name>
<reference evidence="5" key="1">
    <citation type="submission" date="2019-11" db="EMBL/GenBank/DDBJ databases">
        <title>Genomic insights into an expanded diversity of filamentous marine cyanobacteria reveals the extraordinary biosynthetic potential of Moorea and Okeania.</title>
        <authorList>
            <person name="Ferreira Leao T."/>
            <person name="Wang M."/>
            <person name="Moss N."/>
            <person name="Da Silva R."/>
            <person name="Sanders J."/>
            <person name="Nurk S."/>
            <person name="Gurevich A."/>
            <person name="Humphrey G."/>
            <person name="Reher R."/>
            <person name="Zhu Q."/>
            <person name="Belda-Ferre P."/>
            <person name="Glukhov E."/>
            <person name="Rex R."/>
            <person name="Dorrestein P.C."/>
            <person name="Knight R."/>
            <person name="Pevzner P."/>
            <person name="Gerwick W.H."/>
            <person name="Gerwick L."/>
        </authorList>
    </citation>
    <scope>NUCLEOTIDE SEQUENCE</scope>
    <source>
        <strain evidence="5">SIO1C4</strain>
    </source>
</reference>
<dbReference type="InterPro" id="IPR049052">
    <property type="entry name" value="nSTAND1"/>
</dbReference>
<dbReference type="InterPro" id="IPR011989">
    <property type="entry name" value="ARM-like"/>
</dbReference>
<dbReference type="InterPro" id="IPR027417">
    <property type="entry name" value="P-loop_NTPase"/>
</dbReference>
<evidence type="ECO:0000256" key="1">
    <source>
        <dbReference type="ARBA" id="ARBA00022549"/>
    </source>
</evidence>
<dbReference type="SUPFAM" id="SSF52540">
    <property type="entry name" value="P-loop containing nucleoside triphosphate hydrolases"/>
    <property type="match status" value="1"/>
</dbReference>
<organism evidence="5">
    <name type="scientific">Symploca sp. SIO1C4</name>
    <dbReference type="NCBI Taxonomy" id="2607765"/>
    <lineage>
        <taxon>Bacteria</taxon>
        <taxon>Bacillati</taxon>
        <taxon>Cyanobacteriota</taxon>
        <taxon>Cyanophyceae</taxon>
        <taxon>Coleofasciculales</taxon>
        <taxon>Coleofasciculaceae</taxon>
        <taxon>Symploca</taxon>
    </lineage>
</organism>
<keyword evidence="1" id="KW-0042">Antenna complex</keyword>
<dbReference type="PANTHER" id="PTHR12697">
    <property type="entry name" value="PBS LYASE HEAT-LIKE PROTEIN"/>
    <property type="match status" value="1"/>
</dbReference>
<dbReference type="InterPro" id="IPR004155">
    <property type="entry name" value="PBS_lyase_HEAT"/>
</dbReference>
<feature type="transmembrane region" description="Helical" evidence="3">
    <location>
        <begin position="241"/>
        <end position="265"/>
    </location>
</feature>
<dbReference type="InterPro" id="IPR016024">
    <property type="entry name" value="ARM-type_fold"/>
</dbReference>
<dbReference type="PANTHER" id="PTHR12697:SF5">
    <property type="entry name" value="DEOXYHYPUSINE HYDROXYLASE"/>
    <property type="match status" value="1"/>
</dbReference>
<dbReference type="Pfam" id="PF20703">
    <property type="entry name" value="nSTAND1"/>
    <property type="match status" value="1"/>
</dbReference>
<evidence type="ECO:0000256" key="2">
    <source>
        <dbReference type="ARBA" id="ARBA00022738"/>
    </source>
</evidence>
<feature type="domain" description="Novel STAND NTPase 1" evidence="4">
    <location>
        <begin position="433"/>
        <end position="676"/>
    </location>
</feature>
<keyword evidence="3" id="KW-1133">Transmembrane helix</keyword>
<dbReference type="EMBL" id="JAAHFQ010000325">
    <property type="protein sequence ID" value="NER29202.1"/>
    <property type="molecule type" value="Genomic_DNA"/>
</dbReference>
<dbReference type="Pfam" id="PF13646">
    <property type="entry name" value="HEAT_2"/>
    <property type="match status" value="1"/>
</dbReference>
<proteinExistence type="predicted"/>
<accession>A0A6B3NEY3</accession>
<protein>
    <recommendedName>
        <fullName evidence="4">Novel STAND NTPase 1 domain-containing protein</fullName>
    </recommendedName>
</protein>
<keyword evidence="2" id="KW-0605">Phycobilisome</keyword>
<gene>
    <name evidence="5" type="ORF">F6J89_16615</name>
</gene>
<dbReference type="AlphaFoldDB" id="A0A6B3NEY3"/>
<evidence type="ECO:0000256" key="3">
    <source>
        <dbReference type="SAM" id="Phobius"/>
    </source>
</evidence>
<feature type="transmembrane region" description="Helical" evidence="3">
    <location>
        <begin position="20"/>
        <end position="39"/>
    </location>
</feature>
<keyword evidence="3" id="KW-0812">Transmembrane</keyword>
<dbReference type="Pfam" id="PF03130">
    <property type="entry name" value="HEAT_PBS"/>
    <property type="match status" value="1"/>
</dbReference>
<dbReference type="Gene3D" id="1.25.10.10">
    <property type="entry name" value="Leucine-rich Repeat Variant"/>
    <property type="match status" value="1"/>
</dbReference>
<dbReference type="SUPFAM" id="SSF48371">
    <property type="entry name" value="ARM repeat"/>
    <property type="match status" value="1"/>
</dbReference>
<dbReference type="Gene3D" id="3.40.50.300">
    <property type="entry name" value="P-loop containing nucleotide triphosphate hydrolases"/>
    <property type="match status" value="1"/>
</dbReference>
<dbReference type="SMART" id="SM00567">
    <property type="entry name" value="EZ_HEAT"/>
    <property type="match status" value="3"/>
</dbReference>
<sequence length="822" mass="92789">MTETLVPSASCLLPSALLRKLSILVAVTLLSFLLPLLNVSKGWGQDSSPTKITYSIEQLKNNSDWRIRAQAASALGEINQESTTIIAALIEALSDEDEVVRLRVTFALVSIGLPAVPKLIETLNNQNLAVRSSAAFALQEIGLPALPILEKALKHEDKLVRSHVGSVLSQIAVDFQKQVDTLSISDLKQASSDLEPALKFLESFQEPLDPTTLTKFGFQEENVASIRRSINVLRNEIRVRIFAIAFKIIVLTLVSLLLIGVIILWRRPEILLRLSRGIIQARQKQDIINQTLAKVQQFLNQAGANTNCQGKNALLVTSAPGRLKPYAPLPVKLVTEQPIDQDVTELVEQSTKLKKQNQQQAGMILYQEPPDTLFRMRMAEVRLRDHFVLIPMPLAAVEQALLEQGKSAGILAQYTDRYLPGADLFDDRNAIGDTLSFFGRGELLHRLGDNLQRNQGIGIFGLRKSGKTSMLLQLSFALQRHPVIHIDLQPYGGRQRYGTQLFNQILQQLSQLLGKCTLESITNFKPFEPQCPACELTSEFLQRVIKLVKVINKTEYELPILLFLDEIERIIPTELDSKEKAEEFNACFGAFRALSQEQRVLSLLVADVHPDCNRINQWRQAGVPTNPVFSFFKEVFLSPFSPEETTRMLTDIGKLMGVTFDQETLTAIHRESGGHPFIARQLTSLLCKKLAVSEKGQIPWLAAQRYLNKPFAHSAILKDYCRQNIWADFEKRNFNSAIAILRLLACNQNSVHGISEQVIKERLINIFTKSQCLDALLWLEAVGLVERQESEDNDYYRSKVPLMSRWLRMQMKEEEMRQWQLK</sequence>
<dbReference type="GO" id="GO:0030089">
    <property type="term" value="C:phycobilisome"/>
    <property type="evidence" value="ECO:0007669"/>
    <property type="project" value="UniProtKB-KW"/>
</dbReference>
<comment type="caution">
    <text evidence="5">The sequence shown here is derived from an EMBL/GenBank/DDBJ whole genome shotgun (WGS) entry which is preliminary data.</text>
</comment>
<evidence type="ECO:0000259" key="4">
    <source>
        <dbReference type="Pfam" id="PF20703"/>
    </source>
</evidence>